<evidence type="ECO:0000256" key="1">
    <source>
        <dbReference type="ARBA" id="ARBA00006066"/>
    </source>
</evidence>
<evidence type="ECO:0000313" key="4">
    <source>
        <dbReference type="Proteomes" id="UP000694416"/>
    </source>
</evidence>
<dbReference type="Ensembl" id="ENSPTET00000002881.1">
    <property type="protein sequence ID" value="ENSPTEP00000001910.1"/>
    <property type="gene ID" value="ENSPTEG00000002180.1"/>
</dbReference>
<dbReference type="PANTHER" id="PTHR12993:SF11">
    <property type="entry name" value="N-ACETYLGLUCOSAMINYL-PHOSPHATIDYLINOSITOL DE-N-ACETYLASE"/>
    <property type="match status" value="1"/>
</dbReference>
<name>A0A8C9GC87_9PRIM</name>
<protein>
    <recommendedName>
        <fullName evidence="2">N-acetylglucosaminylphosphatidylinositol deacetylase</fullName>
        <ecNumber evidence="2">3.5.1.89</ecNumber>
    </recommendedName>
</protein>
<evidence type="ECO:0000256" key="2">
    <source>
        <dbReference type="ARBA" id="ARBA00012176"/>
    </source>
</evidence>
<dbReference type="SUPFAM" id="SSF102588">
    <property type="entry name" value="LmbE-like"/>
    <property type="match status" value="1"/>
</dbReference>
<dbReference type="PANTHER" id="PTHR12993">
    <property type="entry name" value="N-ACETYLGLUCOSAMINYL-PHOSPHATIDYLINOSITOL DE-N-ACETYLASE-RELATED"/>
    <property type="match status" value="1"/>
</dbReference>
<dbReference type="Pfam" id="PF02585">
    <property type="entry name" value="PIG-L"/>
    <property type="match status" value="1"/>
</dbReference>
<dbReference type="AlphaFoldDB" id="A0A8C9GC87"/>
<dbReference type="GO" id="GO:0000225">
    <property type="term" value="F:N-acetylglucosaminylphosphatidylinositol deacetylase activity"/>
    <property type="evidence" value="ECO:0007669"/>
    <property type="project" value="UniProtKB-EC"/>
</dbReference>
<dbReference type="Proteomes" id="UP000694416">
    <property type="component" value="Unplaced"/>
</dbReference>
<evidence type="ECO:0000313" key="3">
    <source>
        <dbReference type="Ensembl" id="ENSPTEP00000001910.1"/>
    </source>
</evidence>
<proteinExistence type="inferred from homology"/>
<dbReference type="EC" id="3.5.1.89" evidence="2"/>
<dbReference type="GO" id="GO:0005783">
    <property type="term" value="C:endoplasmic reticulum"/>
    <property type="evidence" value="ECO:0007669"/>
    <property type="project" value="TreeGrafter"/>
</dbReference>
<reference evidence="3" key="1">
    <citation type="submission" date="2025-08" db="UniProtKB">
        <authorList>
            <consortium name="Ensembl"/>
        </authorList>
    </citation>
    <scope>IDENTIFICATION</scope>
</reference>
<dbReference type="GO" id="GO:0006506">
    <property type="term" value="P:GPI anchor biosynthetic process"/>
    <property type="evidence" value="ECO:0007669"/>
    <property type="project" value="UniProtKB-UniPathway"/>
</dbReference>
<keyword evidence="4" id="KW-1185">Reference proteome</keyword>
<dbReference type="InterPro" id="IPR024078">
    <property type="entry name" value="LmbE-like_dom_sf"/>
</dbReference>
<dbReference type="Gene3D" id="3.40.50.10320">
    <property type="entry name" value="LmbE-like"/>
    <property type="match status" value="1"/>
</dbReference>
<sequence length="209" mass="24784">MYEYNLNGIIYNIIQYYLNIKEKIFLQLFKENENIALVIAHPDDEVMFFFPVLKLLFKKKKKNELFILTFSNGNFYNQGKIREKEFYNVWSYLGGEKKNCHIVEDLQIQDGWVFWKGDHIKDILKSYCKKNKIKKILTFDSFGVSGHPNHQSVYRGARLLSKSKDIQIFTLNSSYIIFKYLGPLSFPFLAHNKYTHTYACVYICTYACL</sequence>
<comment type="similarity">
    <text evidence="1">Belongs to the PIGL family.</text>
</comment>
<dbReference type="UniPathway" id="UPA00196"/>
<dbReference type="InterPro" id="IPR003737">
    <property type="entry name" value="GlcNAc_PI_deacetylase-related"/>
</dbReference>
<reference evidence="3" key="2">
    <citation type="submission" date="2025-09" db="UniProtKB">
        <authorList>
            <consortium name="Ensembl"/>
        </authorList>
    </citation>
    <scope>IDENTIFICATION</scope>
</reference>
<organism evidence="3 4">
    <name type="scientific">Piliocolobus tephrosceles</name>
    <name type="common">Ugandan red Colobus</name>
    <dbReference type="NCBI Taxonomy" id="591936"/>
    <lineage>
        <taxon>Eukaryota</taxon>
        <taxon>Metazoa</taxon>
        <taxon>Chordata</taxon>
        <taxon>Craniata</taxon>
        <taxon>Vertebrata</taxon>
        <taxon>Euteleostomi</taxon>
        <taxon>Mammalia</taxon>
        <taxon>Eutheria</taxon>
        <taxon>Euarchontoglires</taxon>
        <taxon>Primates</taxon>
        <taxon>Haplorrhini</taxon>
        <taxon>Catarrhini</taxon>
        <taxon>Cercopithecidae</taxon>
        <taxon>Colobinae</taxon>
        <taxon>Piliocolobus</taxon>
    </lineage>
</organism>
<accession>A0A8C9GC87</accession>
<dbReference type="GO" id="GO:0016020">
    <property type="term" value="C:membrane"/>
    <property type="evidence" value="ECO:0007669"/>
    <property type="project" value="GOC"/>
</dbReference>